<dbReference type="HOGENOM" id="CLU_001715_1_0_5"/>
<evidence type="ECO:0000256" key="13">
    <source>
        <dbReference type="HAMAP-Rule" id="MF_00328"/>
    </source>
</evidence>
<comment type="catalytic activity">
    <reaction evidence="12 13">
        <text>GMP + ATP = GDP + ADP</text>
        <dbReference type="Rhea" id="RHEA:20780"/>
        <dbReference type="ChEBI" id="CHEBI:30616"/>
        <dbReference type="ChEBI" id="CHEBI:58115"/>
        <dbReference type="ChEBI" id="CHEBI:58189"/>
        <dbReference type="ChEBI" id="CHEBI:456216"/>
        <dbReference type="EC" id="2.7.4.8"/>
    </reaction>
</comment>
<keyword evidence="9 13" id="KW-0418">Kinase</keyword>
<dbReference type="SUPFAM" id="SSF52540">
    <property type="entry name" value="P-loop containing nucleoside triphosphate hydrolases"/>
    <property type="match status" value="1"/>
</dbReference>
<dbReference type="Pfam" id="PF00625">
    <property type="entry name" value="Guanylate_kin"/>
    <property type="match status" value="1"/>
</dbReference>
<comment type="subcellular location">
    <subcellularLocation>
        <location evidence="2 13">Cytoplasm</location>
    </subcellularLocation>
</comment>
<evidence type="ECO:0000256" key="1">
    <source>
        <dbReference type="ARBA" id="ARBA00003531"/>
    </source>
</evidence>
<dbReference type="AlphaFoldDB" id="X5H4X6"/>
<dbReference type="HAMAP" id="MF_00328">
    <property type="entry name" value="Guanylate_kinase"/>
    <property type="match status" value="1"/>
</dbReference>
<evidence type="ECO:0000256" key="4">
    <source>
        <dbReference type="ARBA" id="ARBA00012961"/>
    </source>
</evidence>
<dbReference type="SMART" id="SM00072">
    <property type="entry name" value="GuKc"/>
    <property type="match status" value="1"/>
</dbReference>
<organism evidence="15 16">
    <name type="scientific">Neorickettsia helminthoeca str. Oregon</name>
    <dbReference type="NCBI Taxonomy" id="1286528"/>
    <lineage>
        <taxon>Bacteria</taxon>
        <taxon>Pseudomonadati</taxon>
        <taxon>Pseudomonadota</taxon>
        <taxon>Alphaproteobacteria</taxon>
        <taxon>Rickettsiales</taxon>
        <taxon>Anaplasmataceae</taxon>
        <taxon>Neorickettsia</taxon>
    </lineage>
</organism>
<dbReference type="PROSITE" id="PS50052">
    <property type="entry name" value="GUANYLATE_KINASE_2"/>
    <property type="match status" value="1"/>
</dbReference>
<keyword evidence="16" id="KW-1185">Reference proteome</keyword>
<dbReference type="RefSeq" id="WP_038559878.1">
    <property type="nucleotide sequence ID" value="NZ_CP007481.1"/>
</dbReference>
<evidence type="ECO:0000256" key="10">
    <source>
        <dbReference type="ARBA" id="ARBA00022840"/>
    </source>
</evidence>
<dbReference type="CDD" id="cd00071">
    <property type="entry name" value="GMPK"/>
    <property type="match status" value="1"/>
</dbReference>
<comment type="function">
    <text evidence="1 13">Essential for recycling GMP and indirectly, cGMP.</text>
</comment>
<evidence type="ECO:0000256" key="2">
    <source>
        <dbReference type="ARBA" id="ARBA00004496"/>
    </source>
</evidence>
<dbReference type="NCBIfam" id="TIGR03263">
    <property type="entry name" value="guanyl_kin"/>
    <property type="match status" value="1"/>
</dbReference>
<gene>
    <name evidence="13 15" type="primary">gmk</name>
    <name evidence="15" type="ORF">NHE_0688</name>
</gene>
<evidence type="ECO:0000313" key="16">
    <source>
        <dbReference type="Proteomes" id="UP000023755"/>
    </source>
</evidence>
<evidence type="ECO:0000256" key="7">
    <source>
        <dbReference type="ARBA" id="ARBA00022679"/>
    </source>
</evidence>
<keyword evidence="10 13" id="KW-0067">ATP-binding</keyword>
<evidence type="ECO:0000256" key="12">
    <source>
        <dbReference type="ARBA" id="ARBA00048594"/>
    </source>
</evidence>
<name>X5H4X6_9RICK</name>
<keyword evidence="8 13" id="KW-0547">Nucleotide-binding</keyword>
<accession>X5H4X6</accession>
<dbReference type="PANTHER" id="PTHR23117:SF13">
    <property type="entry name" value="GUANYLATE KINASE"/>
    <property type="match status" value="1"/>
</dbReference>
<dbReference type="GO" id="GO:0004385">
    <property type="term" value="F:GMP kinase activity"/>
    <property type="evidence" value="ECO:0007669"/>
    <property type="project" value="UniProtKB-UniRule"/>
</dbReference>
<dbReference type="STRING" id="1286528.NHE_0688"/>
<dbReference type="InterPro" id="IPR020590">
    <property type="entry name" value="Guanylate_kinase_CS"/>
</dbReference>
<dbReference type="Gene3D" id="3.30.63.10">
    <property type="entry name" value="Guanylate Kinase phosphate binding domain"/>
    <property type="match status" value="1"/>
</dbReference>
<evidence type="ECO:0000256" key="3">
    <source>
        <dbReference type="ARBA" id="ARBA00005790"/>
    </source>
</evidence>
<dbReference type="Proteomes" id="UP000023755">
    <property type="component" value="Chromosome"/>
</dbReference>
<comment type="similarity">
    <text evidence="3 13">Belongs to the guanylate kinase family.</text>
</comment>
<dbReference type="EMBL" id="CP007481">
    <property type="protein sequence ID" value="AHX11621.1"/>
    <property type="molecule type" value="Genomic_DNA"/>
</dbReference>
<dbReference type="InterPro" id="IPR027417">
    <property type="entry name" value="P-loop_NTPase"/>
</dbReference>
<dbReference type="GO" id="GO:0005829">
    <property type="term" value="C:cytosol"/>
    <property type="evidence" value="ECO:0007669"/>
    <property type="project" value="TreeGrafter"/>
</dbReference>
<dbReference type="InterPro" id="IPR008144">
    <property type="entry name" value="Guanylate_kin-like_dom"/>
</dbReference>
<dbReference type="OrthoDB" id="9808150at2"/>
<dbReference type="PANTHER" id="PTHR23117">
    <property type="entry name" value="GUANYLATE KINASE-RELATED"/>
    <property type="match status" value="1"/>
</dbReference>
<evidence type="ECO:0000256" key="6">
    <source>
        <dbReference type="ARBA" id="ARBA00022490"/>
    </source>
</evidence>
<evidence type="ECO:0000256" key="9">
    <source>
        <dbReference type="ARBA" id="ARBA00022777"/>
    </source>
</evidence>
<feature type="domain" description="Guanylate kinase-like" evidence="14">
    <location>
        <begin position="5"/>
        <end position="182"/>
    </location>
</feature>
<dbReference type="GO" id="GO:0005524">
    <property type="term" value="F:ATP binding"/>
    <property type="evidence" value="ECO:0007669"/>
    <property type="project" value="UniProtKB-UniRule"/>
</dbReference>
<feature type="binding site" evidence="13">
    <location>
        <begin position="12"/>
        <end position="19"/>
    </location>
    <ligand>
        <name>ATP</name>
        <dbReference type="ChEBI" id="CHEBI:30616"/>
    </ligand>
</feature>
<dbReference type="EC" id="2.7.4.8" evidence="4 13"/>
<evidence type="ECO:0000256" key="11">
    <source>
        <dbReference type="ARBA" id="ARBA00030128"/>
    </source>
</evidence>
<dbReference type="KEGG" id="nhm:NHE_0688"/>
<protein>
    <recommendedName>
        <fullName evidence="5 13">Guanylate kinase</fullName>
        <ecNumber evidence="4 13">2.7.4.8</ecNumber>
    </recommendedName>
    <alternativeName>
        <fullName evidence="11 13">GMP kinase</fullName>
    </alternativeName>
</protein>
<sequence length="204" mass="23638">MKRKGILFIISSPSGTGKTTIANFLVTQDENIQRSVSFTTRQPRGNERYGMDYYFVDTDEFHKLLAEGKMLEHARVLQNYYGTSKEYIENTLEAGVDVLCCIDWQGADQVRQKVSSVSIFLLPPSLEELRRRLMSRGTDTKEVIEYRLKEALEEVKHFSKYDYVIINDDLQETKQKALAIIRAEREKLKENQVQIEKFVATLIS</sequence>
<evidence type="ECO:0000256" key="8">
    <source>
        <dbReference type="ARBA" id="ARBA00022741"/>
    </source>
</evidence>
<dbReference type="InterPro" id="IPR008145">
    <property type="entry name" value="GK/Ca_channel_bsu"/>
</dbReference>
<reference evidence="15 16" key="1">
    <citation type="submission" date="2014-03" db="EMBL/GenBank/DDBJ databases">
        <title>Sequencing and Comparison of Genomes and Transcriptome Profiles of Human Ehrlichiosis Agents.</title>
        <authorList>
            <person name="Lin M."/>
            <person name="Daugherty S.C."/>
            <person name="Nagaraj S."/>
            <person name="Cheng Z."/>
            <person name="Xiong Q."/>
            <person name="Lin F.-Y."/>
            <person name="Sengamalay N."/>
            <person name="Ott S."/>
            <person name="Godinez A."/>
            <person name="Tallon L.J."/>
            <person name="Sadzewicz L."/>
            <person name="Fraser C.M."/>
            <person name="Dunning Hotopp J.C."/>
            <person name="Rikihisa Y."/>
        </authorList>
    </citation>
    <scope>NUCLEOTIDE SEQUENCE [LARGE SCALE GENOMIC DNA]</scope>
    <source>
        <strain evidence="15 16">Oregon</strain>
    </source>
</reference>
<evidence type="ECO:0000259" key="14">
    <source>
        <dbReference type="PROSITE" id="PS50052"/>
    </source>
</evidence>
<keyword evidence="7 13" id="KW-0808">Transferase</keyword>
<evidence type="ECO:0000313" key="15">
    <source>
        <dbReference type="EMBL" id="AHX11621.1"/>
    </source>
</evidence>
<dbReference type="PROSITE" id="PS00856">
    <property type="entry name" value="GUANYLATE_KINASE_1"/>
    <property type="match status" value="1"/>
</dbReference>
<evidence type="ECO:0000256" key="5">
    <source>
        <dbReference type="ARBA" id="ARBA00016296"/>
    </source>
</evidence>
<proteinExistence type="inferred from homology"/>
<dbReference type="InterPro" id="IPR017665">
    <property type="entry name" value="Guanylate_kinase"/>
</dbReference>
<dbReference type="Gene3D" id="3.40.50.300">
    <property type="entry name" value="P-loop containing nucleotide triphosphate hydrolases"/>
    <property type="match status" value="1"/>
</dbReference>
<keyword evidence="6 13" id="KW-0963">Cytoplasm</keyword>
<dbReference type="FunFam" id="3.30.63.10:FF:000005">
    <property type="entry name" value="Guanylate kinase"/>
    <property type="match status" value="1"/>
</dbReference>